<dbReference type="GO" id="GO:0003700">
    <property type="term" value="F:DNA-binding transcription factor activity"/>
    <property type="evidence" value="ECO:0007669"/>
    <property type="project" value="InterPro"/>
</dbReference>
<dbReference type="CDD" id="cd14686">
    <property type="entry name" value="bZIP"/>
    <property type="match status" value="1"/>
</dbReference>
<protein>
    <recommendedName>
        <fullName evidence="3">BZIP domain-containing protein</fullName>
    </recommendedName>
</protein>
<sequence length="301" mass="32350">MDVPNLLLALGQQAQHNLWSQYYAQQNLDNSHVNRSLDSKPHGQQAMEHMALQYWSALNRQQQDQHLAQQTRAYAANPTGGSGLGPEALLFLTQLQHIPGGPQALASILSSSHPVAGQQSQGQPLPATCTGLSSSMERIGWLHTQQSATAADTLQQQAPAAAPHHPPYPVSKASTLASPAEDAMGCRAGSGSSASSEGDTRPFQTHLSRDSPGSSSEPCAPTPTEPPQHSSSEWLASGLKCAKEKNRAAQRRFRERQKGLIAAVKARADVLAKQVEEQKKTIEDLRNDNKTLQGLLKAKAE</sequence>
<evidence type="ECO:0000256" key="2">
    <source>
        <dbReference type="SAM" id="MobiDB-lite"/>
    </source>
</evidence>
<dbReference type="AlphaFoldDB" id="A0AAW1S7Z0"/>
<name>A0AAW1S7Z0_9CHLO</name>
<feature type="compositionally biased region" description="Polar residues" evidence="2">
    <location>
        <begin position="112"/>
        <end position="123"/>
    </location>
</feature>
<dbReference type="InterPro" id="IPR004827">
    <property type="entry name" value="bZIP"/>
</dbReference>
<feature type="domain" description="BZIP" evidence="3">
    <location>
        <begin position="243"/>
        <end position="256"/>
    </location>
</feature>
<dbReference type="SUPFAM" id="SSF57959">
    <property type="entry name" value="Leucine zipper domain"/>
    <property type="match status" value="1"/>
</dbReference>
<dbReference type="PROSITE" id="PS00036">
    <property type="entry name" value="BZIP_BASIC"/>
    <property type="match status" value="1"/>
</dbReference>
<gene>
    <name evidence="4" type="ORF">WJX74_007963</name>
</gene>
<feature type="region of interest" description="Disordered" evidence="2">
    <location>
        <begin position="152"/>
        <end position="236"/>
    </location>
</feature>
<proteinExistence type="predicted"/>
<feature type="region of interest" description="Disordered" evidence="2">
    <location>
        <begin position="112"/>
        <end position="131"/>
    </location>
</feature>
<comment type="caution">
    <text evidence="4">The sequence shown here is derived from an EMBL/GenBank/DDBJ whole genome shotgun (WGS) entry which is preliminary data.</text>
</comment>
<accession>A0AAW1S7Z0</accession>
<evidence type="ECO:0000259" key="3">
    <source>
        <dbReference type="PROSITE" id="PS00036"/>
    </source>
</evidence>
<keyword evidence="5" id="KW-1185">Reference proteome</keyword>
<feature type="compositionally biased region" description="Low complexity" evidence="2">
    <location>
        <begin position="152"/>
        <end position="163"/>
    </location>
</feature>
<feature type="compositionally biased region" description="Polar residues" evidence="2">
    <location>
        <begin position="202"/>
        <end position="217"/>
    </location>
</feature>
<dbReference type="Proteomes" id="UP001438707">
    <property type="component" value="Unassembled WGS sequence"/>
</dbReference>
<dbReference type="SMART" id="SM00338">
    <property type="entry name" value="BRLZ"/>
    <property type="match status" value="1"/>
</dbReference>
<organism evidence="4 5">
    <name type="scientific">Apatococcus lobatus</name>
    <dbReference type="NCBI Taxonomy" id="904363"/>
    <lineage>
        <taxon>Eukaryota</taxon>
        <taxon>Viridiplantae</taxon>
        <taxon>Chlorophyta</taxon>
        <taxon>core chlorophytes</taxon>
        <taxon>Trebouxiophyceae</taxon>
        <taxon>Chlorellales</taxon>
        <taxon>Chlorellaceae</taxon>
        <taxon>Apatococcus</taxon>
    </lineage>
</organism>
<keyword evidence="1" id="KW-0175">Coiled coil</keyword>
<reference evidence="4 5" key="1">
    <citation type="journal article" date="2024" name="Nat. Commun.">
        <title>Phylogenomics reveals the evolutionary origins of lichenization in chlorophyte algae.</title>
        <authorList>
            <person name="Puginier C."/>
            <person name="Libourel C."/>
            <person name="Otte J."/>
            <person name="Skaloud P."/>
            <person name="Haon M."/>
            <person name="Grisel S."/>
            <person name="Petersen M."/>
            <person name="Berrin J.G."/>
            <person name="Delaux P.M."/>
            <person name="Dal Grande F."/>
            <person name="Keller J."/>
        </authorList>
    </citation>
    <scope>NUCLEOTIDE SEQUENCE [LARGE SCALE GENOMIC DNA]</scope>
    <source>
        <strain evidence="4 5">SAG 2145</strain>
    </source>
</reference>
<dbReference type="EMBL" id="JALJOS010000003">
    <property type="protein sequence ID" value="KAK9841563.1"/>
    <property type="molecule type" value="Genomic_DNA"/>
</dbReference>
<dbReference type="Gene3D" id="1.20.5.170">
    <property type="match status" value="1"/>
</dbReference>
<evidence type="ECO:0000313" key="5">
    <source>
        <dbReference type="Proteomes" id="UP001438707"/>
    </source>
</evidence>
<feature type="coiled-coil region" evidence="1">
    <location>
        <begin position="261"/>
        <end position="295"/>
    </location>
</feature>
<dbReference type="InterPro" id="IPR046347">
    <property type="entry name" value="bZIP_sf"/>
</dbReference>
<evidence type="ECO:0000256" key="1">
    <source>
        <dbReference type="SAM" id="Coils"/>
    </source>
</evidence>
<evidence type="ECO:0000313" key="4">
    <source>
        <dbReference type="EMBL" id="KAK9841563.1"/>
    </source>
</evidence>